<reference evidence="2 3" key="1">
    <citation type="submission" date="2016-10" db="EMBL/GenBank/DDBJ databases">
        <authorList>
            <person name="de Groot N.N."/>
        </authorList>
    </citation>
    <scope>NUCLEOTIDE SEQUENCE [LARGE SCALE GENOMIC DNA]</scope>
    <source>
        <strain evidence="2 3">LMG 18387</strain>
    </source>
</reference>
<organism evidence="2 3">
    <name type="scientific">Phytopseudomonas flavescens</name>
    <dbReference type="NCBI Taxonomy" id="29435"/>
    <lineage>
        <taxon>Bacteria</taxon>
        <taxon>Pseudomonadati</taxon>
        <taxon>Pseudomonadota</taxon>
        <taxon>Gammaproteobacteria</taxon>
        <taxon>Pseudomonadales</taxon>
        <taxon>Pseudomonadaceae</taxon>
        <taxon>Phytopseudomonas</taxon>
    </lineage>
</organism>
<evidence type="ECO:0000256" key="1">
    <source>
        <dbReference type="SAM" id="MobiDB-lite"/>
    </source>
</evidence>
<accession>A0A1G8QA11</accession>
<sequence length="726" mass="77964">MQPTPSTISRSHGSLSSTATVDAPSQRSQAMRSQARASCRAPLSAQQQAQVVQPSPTSLVRLFESQHPGLEAVRAEARQMILAQKPLNYSRPIGQQQRAAHRLAQNPLEINKRRMILEGRVLQMDPRLSYERMRALLNDGQPGQLDSGIPYGDTFARLLADIDQRFSQPMPAGMRVSGERLQVLLDNALPRIARHLDGQAALYGEVLADCELSDEERQQVQVGFDAFQALAGRWSTGIKERILDKCQALADACLVAARGEWQATQGLPPGPMRAQQVERAQAEVERWTQVKTQFDEASAGLQRSALQDSLDNMGLDRHLHELAEQGSGLFTSARVFLAASIPQGLSATLLFVLARAYVDPELSVLDLAGQAASSGAAVGAVHETLDNFVKPSAREVLASLGAPELRKVAAAEVIPNTPLATTDGGRYRAFTDDELQASMNDVERARKGFINAQQDYHNGTLKGDGITFGSQAGAQMVRRLIELTTSINASGIAARAASSFAGGAVMSGGQALGQQHKRFEYQGRSLPTHVPQAPPAESLGTRLGTLWGKALTSVDPRQSNSREAYTSKVYSASEGMSVYHGMGVLVARVGAGTVAAKAGSVLLTGVQALGLLAPFYANKQSRDEAELDDTTRFASAMQNIRDPDREVLPHGTRPNTLARRFENGYNRFRGLEQALPQAGVELTEGLTREGVKAASRLGGSLAGASLRHTPVVPRGAAPVDVERGEG</sequence>
<dbReference type="RefSeq" id="WP_084308842.1">
    <property type="nucleotide sequence ID" value="NZ_FNDG01000034.1"/>
</dbReference>
<evidence type="ECO:0000313" key="3">
    <source>
        <dbReference type="Proteomes" id="UP000198606"/>
    </source>
</evidence>
<protein>
    <submittedName>
        <fullName evidence="2">Effector protein HopM1</fullName>
    </submittedName>
</protein>
<dbReference type="EMBL" id="FNDG01000034">
    <property type="protein sequence ID" value="SDJ01557.1"/>
    <property type="molecule type" value="Genomic_DNA"/>
</dbReference>
<dbReference type="Proteomes" id="UP000198606">
    <property type="component" value="Unassembled WGS sequence"/>
</dbReference>
<evidence type="ECO:0000313" key="2">
    <source>
        <dbReference type="EMBL" id="SDJ01557.1"/>
    </source>
</evidence>
<dbReference type="STRING" id="29435.SAMN05216588_1345"/>
<proteinExistence type="predicted"/>
<feature type="region of interest" description="Disordered" evidence="1">
    <location>
        <begin position="1"/>
        <end position="42"/>
    </location>
</feature>
<gene>
    <name evidence="2" type="ORF">SAMN05216588_1345</name>
</gene>
<name>A0A1G8QA11_9GAMM</name>
<dbReference type="AlphaFoldDB" id="A0A1G8QA11"/>
<feature type="compositionally biased region" description="Polar residues" evidence="1">
    <location>
        <begin position="1"/>
        <end position="36"/>
    </location>
</feature>